<dbReference type="InterPro" id="IPR027417">
    <property type="entry name" value="P-loop_NTPase"/>
</dbReference>
<dbReference type="InterPro" id="IPR003593">
    <property type="entry name" value="AAA+_ATPase"/>
</dbReference>
<dbReference type="GO" id="GO:0016787">
    <property type="term" value="F:hydrolase activity"/>
    <property type="evidence" value="ECO:0007669"/>
    <property type="project" value="UniProtKB-KW"/>
</dbReference>
<dbReference type="Gene3D" id="3.40.50.300">
    <property type="entry name" value="P-loop containing nucleotide triphosphate hydrolases"/>
    <property type="match status" value="1"/>
</dbReference>
<evidence type="ECO:0000256" key="7">
    <source>
        <dbReference type="SAM" id="Phobius"/>
    </source>
</evidence>
<dbReference type="GO" id="GO:0005524">
    <property type="term" value="F:ATP binding"/>
    <property type="evidence" value="ECO:0007669"/>
    <property type="project" value="UniProtKB-KW"/>
</dbReference>
<evidence type="ECO:0000256" key="5">
    <source>
        <dbReference type="ARBA" id="ARBA00022989"/>
    </source>
</evidence>
<feature type="transmembrane region" description="Helical" evidence="7">
    <location>
        <begin position="54"/>
        <end position="72"/>
    </location>
</feature>
<feature type="transmembrane region" description="Helical" evidence="7">
    <location>
        <begin position="158"/>
        <end position="176"/>
    </location>
</feature>
<dbReference type="InterPro" id="IPR039421">
    <property type="entry name" value="Type_1_exporter"/>
</dbReference>
<keyword evidence="4 10" id="KW-0067">ATP-binding</keyword>
<protein>
    <submittedName>
        <fullName evidence="10">Multidrug export ATP-binding/permease protein</fullName>
        <ecNumber evidence="10">3.6.3.-</ecNumber>
    </submittedName>
</protein>
<evidence type="ECO:0000259" key="9">
    <source>
        <dbReference type="PROSITE" id="PS50929"/>
    </source>
</evidence>
<gene>
    <name evidence="10" type="ORF">ASN18_0111</name>
</gene>
<dbReference type="PROSITE" id="PS00211">
    <property type="entry name" value="ABC_TRANSPORTER_1"/>
    <property type="match status" value="1"/>
</dbReference>
<dbReference type="RefSeq" id="WP_085050647.1">
    <property type="nucleotide sequence ID" value="NZ_LNQR01000002.1"/>
</dbReference>
<dbReference type="SMART" id="SM00382">
    <property type="entry name" value="AAA"/>
    <property type="match status" value="1"/>
</dbReference>
<dbReference type="Pfam" id="PF00664">
    <property type="entry name" value="ABC_membrane"/>
    <property type="match status" value="1"/>
</dbReference>
<keyword evidence="11" id="KW-1185">Reference proteome</keyword>
<feature type="domain" description="ABC transporter" evidence="8">
    <location>
        <begin position="332"/>
        <end position="567"/>
    </location>
</feature>
<dbReference type="PROSITE" id="PS50893">
    <property type="entry name" value="ABC_TRANSPORTER_2"/>
    <property type="match status" value="1"/>
</dbReference>
<keyword evidence="3" id="KW-0547">Nucleotide-binding</keyword>
<feature type="domain" description="ABC transmembrane type-1" evidence="9">
    <location>
        <begin position="19"/>
        <end position="301"/>
    </location>
</feature>
<dbReference type="InterPro" id="IPR017871">
    <property type="entry name" value="ABC_transporter-like_CS"/>
</dbReference>
<comment type="subcellular location">
    <subcellularLocation>
        <location evidence="1">Cell membrane</location>
        <topology evidence="1">Multi-pass membrane protein</topology>
    </subcellularLocation>
</comment>
<evidence type="ECO:0000256" key="1">
    <source>
        <dbReference type="ARBA" id="ARBA00004651"/>
    </source>
</evidence>
<dbReference type="CDD" id="cd03251">
    <property type="entry name" value="ABCC_MsbA"/>
    <property type="match status" value="1"/>
</dbReference>
<keyword evidence="6 7" id="KW-0472">Membrane</keyword>
<dbReference type="EC" id="3.6.3.-" evidence="10"/>
<feature type="transmembrane region" description="Helical" evidence="7">
    <location>
        <begin position="21"/>
        <end position="39"/>
    </location>
</feature>
<keyword evidence="10" id="KW-0378">Hydrolase</keyword>
<evidence type="ECO:0000256" key="6">
    <source>
        <dbReference type="ARBA" id="ARBA00023136"/>
    </source>
</evidence>
<evidence type="ECO:0000313" key="11">
    <source>
        <dbReference type="Proteomes" id="UP000060487"/>
    </source>
</evidence>
<organism evidence="10 11">
    <name type="scientific">Candidatus Magnetominusculus xianensis</name>
    <dbReference type="NCBI Taxonomy" id="1748249"/>
    <lineage>
        <taxon>Bacteria</taxon>
        <taxon>Pseudomonadati</taxon>
        <taxon>Nitrospirota</taxon>
        <taxon>Nitrospiria</taxon>
        <taxon>Nitrospirales</taxon>
        <taxon>Nitrospiraceae</taxon>
        <taxon>Candidatus Magnetominusculus</taxon>
    </lineage>
</organism>
<dbReference type="PANTHER" id="PTHR43394">
    <property type="entry name" value="ATP-DEPENDENT PERMEASE MDL1, MITOCHONDRIAL"/>
    <property type="match status" value="1"/>
</dbReference>
<evidence type="ECO:0000256" key="2">
    <source>
        <dbReference type="ARBA" id="ARBA00022692"/>
    </source>
</evidence>
<dbReference type="CDD" id="cd18552">
    <property type="entry name" value="ABC_6TM_MsbA_like"/>
    <property type="match status" value="1"/>
</dbReference>
<keyword evidence="2 7" id="KW-0812">Transmembrane</keyword>
<comment type="caution">
    <text evidence="10">The sequence shown here is derived from an EMBL/GenBank/DDBJ whole genome shotgun (WGS) entry which is preliminary data.</text>
</comment>
<accession>A0ABR5SLQ6</accession>
<dbReference type="Gene3D" id="1.20.1560.10">
    <property type="entry name" value="ABC transporter type 1, transmembrane domain"/>
    <property type="match status" value="1"/>
</dbReference>
<dbReference type="Proteomes" id="UP000060487">
    <property type="component" value="Unassembled WGS sequence"/>
</dbReference>
<evidence type="ECO:0000256" key="3">
    <source>
        <dbReference type="ARBA" id="ARBA00022741"/>
    </source>
</evidence>
<feature type="transmembrane region" description="Helical" evidence="7">
    <location>
        <begin position="244"/>
        <end position="262"/>
    </location>
</feature>
<dbReference type="InterPro" id="IPR003439">
    <property type="entry name" value="ABC_transporter-like_ATP-bd"/>
</dbReference>
<dbReference type="Pfam" id="PF00005">
    <property type="entry name" value="ABC_tran"/>
    <property type="match status" value="1"/>
</dbReference>
<feature type="transmembrane region" description="Helical" evidence="7">
    <location>
        <begin position="133"/>
        <end position="152"/>
    </location>
</feature>
<dbReference type="PROSITE" id="PS50929">
    <property type="entry name" value="ABC_TM1F"/>
    <property type="match status" value="1"/>
</dbReference>
<evidence type="ECO:0000313" key="10">
    <source>
        <dbReference type="EMBL" id="KWT94961.1"/>
    </source>
</evidence>
<dbReference type="EMBL" id="LNQR01000002">
    <property type="protein sequence ID" value="KWT94961.1"/>
    <property type="molecule type" value="Genomic_DNA"/>
</dbReference>
<proteinExistence type="predicted"/>
<evidence type="ECO:0000259" key="8">
    <source>
        <dbReference type="PROSITE" id="PS50893"/>
    </source>
</evidence>
<dbReference type="SUPFAM" id="SSF52540">
    <property type="entry name" value="P-loop containing nucleoside triphosphate hydrolases"/>
    <property type="match status" value="1"/>
</dbReference>
<dbReference type="InterPro" id="IPR036640">
    <property type="entry name" value="ABC1_TM_sf"/>
</dbReference>
<name>A0ABR5SLQ6_9BACT</name>
<sequence>MTTAQKIIGLTKPYWRLSFTALAFGLMGSGVMGAIAWLVKPALDLVFVDKKMQYMIWIPVGVVVLFTVKGLLHFGQQYLMKQAGLSLIRDTQNKLHSHILTMPAGYFDKEASGILMSRVINDVKMLSALFDEVLRACIIEIPKIVILMGIAFYRKWDMTLACLLIVPVFAVSARKLGKKVKQRSHEAQKNVSYLTHRLGESITGIKVIKVFNREGLRDEKFTTENKNVYRENVRAIRFKEINKLVIDCLTGLAIGFVLIYGGRQVVTGIVTPGDFASILTAIYLVFSPIKQVGESYTTLQGILAAMERVDHVLETKAEDTGSIKIEGFKDGITFEHVWFEFSKDAQTVLHDINLHVRAGEVLALVGPSGAGKTTIAHLLPRFYTPTKGRITIDGVDIREMDIHALRGLIGIVSQDIVLFNDTVRENIAFGSPGAAFEAVKRAADMAFAAEFIEKMPEGYDTILGERGMTLSGGQRQRIAIARAILKNPPIMILDEATSSLDSVSEALVQKALEGLMKDRTTIVIAHRLSTIKNADRIVVLKDGEITDIGTHDELLTANETYRSLYHTFAMTEETAAEQAN</sequence>
<keyword evidence="5 7" id="KW-1133">Transmembrane helix</keyword>
<reference evidence="10 11" key="1">
    <citation type="submission" date="2015-11" db="EMBL/GenBank/DDBJ databases">
        <authorList>
            <person name="Lin W."/>
        </authorList>
    </citation>
    <scope>NUCLEOTIDE SEQUENCE [LARGE SCALE GENOMIC DNA]</scope>
    <source>
        <strain evidence="10 11">HCH-1</strain>
    </source>
</reference>
<dbReference type="SUPFAM" id="SSF90123">
    <property type="entry name" value="ABC transporter transmembrane region"/>
    <property type="match status" value="1"/>
</dbReference>
<dbReference type="InterPro" id="IPR011527">
    <property type="entry name" value="ABC1_TM_dom"/>
</dbReference>
<dbReference type="PANTHER" id="PTHR43394:SF1">
    <property type="entry name" value="ATP-BINDING CASSETTE SUB-FAMILY B MEMBER 10, MITOCHONDRIAL"/>
    <property type="match status" value="1"/>
</dbReference>
<evidence type="ECO:0000256" key="4">
    <source>
        <dbReference type="ARBA" id="ARBA00022840"/>
    </source>
</evidence>